<gene>
    <name evidence="1" type="ORF">LSAT_V11C300103910</name>
</gene>
<sequence length="135" mass="15074">MFDSINWNYLDSVMVQMGFDDVLFVGKWLSSNFDNLARILRCFHACAGLKVNFIYGIGVSTSEVNGCACILGCNAASFSFKYLELICCSKDIDNQSLTGFIPGYLSGKLKLSLLAVDLLWLKLCWVVFRSNFLPV</sequence>
<evidence type="ECO:0000313" key="2">
    <source>
        <dbReference type="Proteomes" id="UP000235145"/>
    </source>
</evidence>
<dbReference type="PANTHER" id="PTHR33116:SF79">
    <property type="entry name" value="REVERSE TRANSCRIPTASE DOMAIN, ZINC FINGER, CCHC-TYPE-RELATED"/>
    <property type="match status" value="1"/>
</dbReference>
<name>A0A9R1W3G0_LACSA</name>
<comment type="caution">
    <text evidence="1">The sequence shown here is derived from an EMBL/GenBank/DDBJ whole genome shotgun (WGS) entry which is preliminary data.</text>
</comment>
<keyword evidence="2" id="KW-1185">Reference proteome</keyword>
<proteinExistence type="predicted"/>
<dbReference type="PANTHER" id="PTHR33116">
    <property type="entry name" value="REVERSE TRANSCRIPTASE ZINC-BINDING DOMAIN-CONTAINING PROTEIN-RELATED-RELATED"/>
    <property type="match status" value="1"/>
</dbReference>
<evidence type="ECO:0000313" key="1">
    <source>
        <dbReference type="EMBL" id="KAJ0219112.1"/>
    </source>
</evidence>
<accession>A0A9R1W3G0</accession>
<protein>
    <submittedName>
        <fullName evidence="1">Uncharacterized protein</fullName>
    </submittedName>
</protein>
<dbReference type="AlphaFoldDB" id="A0A9R1W3G0"/>
<organism evidence="1 2">
    <name type="scientific">Lactuca sativa</name>
    <name type="common">Garden lettuce</name>
    <dbReference type="NCBI Taxonomy" id="4236"/>
    <lineage>
        <taxon>Eukaryota</taxon>
        <taxon>Viridiplantae</taxon>
        <taxon>Streptophyta</taxon>
        <taxon>Embryophyta</taxon>
        <taxon>Tracheophyta</taxon>
        <taxon>Spermatophyta</taxon>
        <taxon>Magnoliopsida</taxon>
        <taxon>eudicotyledons</taxon>
        <taxon>Gunneridae</taxon>
        <taxon>Pentapetalae</taxon>
        <taxon>asterids</taxon>
        <taxon>campanulids</taxon>
        <taxon>Asterales</taxon>
        <taxon>Asteraceae</taxon>
        <taxon>Cichorioideae</taxon>
        <taxon>Cichorieae</taxon>
        <taxon>Lactucinae</taxon>
        <taxon>Lactuca</taxon>
    </lineage>
</organism>
<dbReference type="EMBL" id="NBSK02000003">
    <property type="protein sequence ID" value="KAJ0219112.1"/>
    <property type="molecule type" value="Genomic_DNA"/>
</dbReference>
<reference evidence="1 2" key="1">
    <citation type="journal article" date="2017" name="Nat. Commun.">
        <title>Genome assembly with in vitro proximity ligation data and whole-genome triplication in lettuce.</title>
        <authorList>
            <person name="Reyes-Chin-Wo S."/>
            <person name="Wang Z."/>
            <person name="Yang X."/>
            <person name="Kozik A."/>
            <person name="Arikit S."/>
            <person name="Song C."/>
            <person name="Xia L."/>
            <person name="Froenicke L."/>
            <person name="Lavelle D.O."/>
            <person name="Truco M.J."/>
            <person name="Xia R."/>
            <person name="Zhu S."/>
            <person name="Xu C."/>
            <person name="Xu H."/>
            <person name="Xu X."/>
            <person name="Cox K."/>
            <person name="Korf I."/>
            <person name="Meyers B.C."/>
            <person name="Michelmore R.W."/>
        </authorList>
    </citation>
    <scope>NUCLEOTIDE SEQUENCE [LARGE SCALE GENOMIC DNA]</scope>
    <source>
        <strain evidence="2">cv. Salinas</strain>
        <tissue evidence="1">Seedlings</tissue>
    </source>
</reference>
<dbReference type="Proteomes" id="UP000235145">
    <property type="component" value="Unassembled WGS sequence"/>
</dbReference>